<dbReference type="NCBIfam" id="TIGR02595">
    <property type="entry name" value="PEP_CTERM"/>
    <property type="match status" value="1"/>
</dbReference>
<dbReference type="InterPro" id="IPR013424">
    <property type="entry name" value="Ice-binding_C"/>
</dbReference>
<comment type="caution">
    <text evidence="3">The sequence shown here is derived from an EMBL/GenBank/DDBJ whole genome shotgun (WGS) entry which is preliminary data.</text>
</comment>
<protein>
    <recommendedName>
        <fullName evidence="2">Ice-binding protein C-terminal domain-containing protein</fullName>
    </recommendedName>
</protein>
<keyword evidence="4" id="KW-1185">Reference proteome</keyword>
<evidence type="ECO:0000256" key="1">
    <source>
        <dbReference type="SAM" id="MobiDB-lite"/>
    </source>
</evidence>
<name>A0ABP9V889_9BACT</name>
<feature type="region of interest" description="Disordered" evidence="1">
    <location>
        <begin position="58"/>
        <end position="78"/>
    </location>
</feature>
<evidence type="ECO:0000313" key="4">
    <source>
        <dbReference type="Proteomes" id="UP001424741"/>
    </source>
</evidence>
<feature type="domain" description="Ice-binding protein C-terminal" evidence="2">
    <location>
        <begin position="296"/>
        <end position="318"/>
    </location>
</feature>
<dbReference type="Proteomes" id="UP001424741">
    <property type="component" value="Unassembled WGS sequence"/>
</dbReference>
<gene>
    <name evidence="3" type="ORF">Rhal01_03039</name>
</gene>
<proteinExistence type="predicted"/>
<dbReference type="EMBL" id="BAABRL010000010">
    <property type="protein sequence ID" value="GAA5496852.1"/>
    <property type="molecule type" value="Genomic_DNA"/>
</dbReference>
<evidence type="ECO:0000259" key="2">
    <source>
        <dbReference type="Pfam" id="PF07589"/>
    </source>
</evidence>
<accession>A0ABP9V889</accession>
<organism evidence="3 4">
    <name type="scientific">Rubritalea halochordaticola</name>
    <dbReference type="NCBI Taxonomy" id="714537"/>
    <lineage>
        <taxon>Bacteria</taxon>
        <taxon>Pseudomonadati</taxon>
        <taxon>Verrucomicrobiota</taxon>
        <taxon>Verrucomicrobiia</taxon>
        <taxon>Verrucomicrobiales</taxon>
        <taxon>Rubritaleaceae</taxon>
        <taxon>Rubritalea</taxon>
    </lineage>
</organism>
<sequence length="319" mass="33038">MVERQIISLFRDTHNPTRIMKALKFIPIITLTAIHAHAATSFIGDPIGTDDNLGTASNWDNGLPGSGNDGSISTDGELGNISIANGGSSVTVTHTGGTIGDPNDEITNYRDFSISTSGGGSLTWQVDGGNYSEFRVFTIGSGVTLNVTDGILAGSGTGGTRLQVASGAVANITGGTFSGMGFWADGSTINLLGGTIDNLVSNTVIRTYNGGTLNIGGDFSINGMASTAVGNNNNFFTGSEWTIAADWTGSMTNEAWGRTEWVTEIESTTLTVGGVQINDSNFDDYFTVNGTGTLTAIPEPSSSALLGLGGLALIMRRRK</sequence>
<reference evidence="3 4" key="1">
    <citation type="submission" date="2024-02" db="EMBL/GenBank/DDBJ databases">
        <title>Rubritalea halochordaticola NBRC 107102.</title>
        <authorList>
            <person name="Ichikawa N."/>
            <person name="Katano-Makiyama Y."/>
            <person name="Hidaka K."/>
        </authorList>
    </citation>
    <scope>NUCLEOTIDE SEQUENCE [LARGE SCALE GENOMIC DNA]</scope>
    <source>
        <strain evidence="3 4">NBRC 107102</strain>
    </source>
</reference>
<evidence type="ECO:0000313" key="3">
    <source>
        <dbReference type="EMBL" id="GAA5496852.1"/>
    </source>
</evidence>
<dbReference type="Pfam" id="PF07589">
    <property type="entry name" value="PEP-CTERM"/>
    <property type="match status" value="1"/>
</dbReference>